<gene>
    <name evidence="1" type="ORF">J2W98_000538</name>
</gene>
<name>A0ABU1Q9I0_9BACL</name>
<dbReference type="Proteomes" id="UP001266807">
    <property type="component" value="Unassembled WGS sequence"/>
</dbReference>
<evidence type="ECO:0000313" key="1">
    <source>
        <dbReference type="EMBL" id="MDR6776291.1"/>
    </source>
</evidence>
<accession>A0ABU1Q9I0</accession>
<keyword evidence="1" id="KW-0251">Elongation factor</keyword>
<keyword evidence="2" id="KW-1185">Reference proteome</keyword>
<comment type="caution">
    <text evidence="1">The sequence shown here is derived from an EMBL/GenBank/DDBJ whole genome shotgun (WGS) entry which is preliminary data.</text>
</comment>
<keyword evidence="1" id="KW-0067">ATP-binding</keyword>
<proteinExistence type="predicted"/>
<dbReference type="GO" id="GO:0005524">
    <property type="term" value="F:ATP binding"/>
    <property type="evidence" value="ECO:0007669"/>
    <property type="project" value="UniProtKB-KW"/>
</dbReference>
<keyword evidence="1" id="KW-0547">Nucleotide-binding</keyword>
<reference evidence="1 2" key="1">
    <citation type="submission" date="2023-07" db="EMBL/GenBank/DDBJ databases">
        <title>Sorghum-associated microbial communities from plants grown in Nebraska, USA.</title>
        <authorList>
            <person name="Schachtman D."/>
        </authorList>
    </citation>
    <scope>NUCLEOTIDE SEQUENCE [LARGE SCALE GENOMIC DNA]</scope>
    <source>
        <strain evidence="1 2">BE143</strain>
    </source>
</reference>
<evidence type="ECO:0000313" key="2">
    <source>
        <dbReference type="Proteomes" id="UP001266807"/>
    </source>
</evidence>
<organism evidence="1 2">
    <name type="scientific">Paenibacillus peoriae</name>
    <dbReference type="NCBI Taxonomy" id="59893"/>
    <lineage>
        <taxon>Bacteria</taxon>
        <taxon>Bacillati</taxon>
        <taxon>Bacillota</taxon>
        <taxon>Bacilli</taxon>
        <taxon>Bacillales</taxon>
        <taxon>Paenibacillaceae</taxon>
        <taxon>Paenibacillus</taxon>
    </lineage>
</organism>
<keyword evidence="1" id="KW-0648">Protein biosynthesis</keyword>
<dbReference type="EMBL" id="JAVDUG010000001">
    <property type="protein sequence ID" value="MDR6776291.1"/>
    <property type="molecule type" value="Genomic_DNA"/>
</dbReference>
<sequence>MAEVFKMPKYPCPFCKKREATQLCDFIIDHFFTTAKDEKGRMIGMQHETCNNQMCTKCMTVYGGLEFCPSCSKLWKYIQDNHERKPGRLYYDTLFGRNNNDR</sequence>
<protein>
    <submittedName>
        <fullName evidence="1">RNA polymerase subunit RPABC4/transcription elongation factor Spt4</fullName>
    </submittedName>
</protein>
<dbReference type="GO" id="GO:0003746">
    <property type="term" value="F:translation elongation factor activity"/>
    <property type="evidence" value="ECO:0007669"/>
    <property type="project" value="UniProtKB-KW"/>
</dbReference>